<dbReference type="Pfam" id="PF08220">
    <property type="entry name" value="HTH_DeoR"/>
    <property type="match status" value="1"/>
</dbReference>
<dbReference type="InterPro" id="IPR050313">
    <property type="entry name" value="Carb_Metab_HTH_regulators"/>
</dbReference>
<dbReference type="PROSITE" id="PS51000">
    <property type="entry name" value="HTH_DEOR_2"/>
    <property type="match status" value="1"/>
</dbReference>
<dbReference type="InterPro" id="IPR036390">
    <property type="entry name" value="WH_DNA-bd_sf"/>
</dbReference>
<evidence type="ECO:0000256" key="3">
    <source>
        <dbReference type="ARBA" id="ARBA00023163"/>
    </source>
</evidence>
<dbReference type="InterPro" id="IPR036388">
    <property type="entry name" value="WH-like_DNA-bd_sf"/>
</dbReference>
<reference evidence="5 6" key="1">
    <citation type="journal article" date="2019" name="Int. J. Syst. Evol. Microbiol.">
        <title>The Global Catalogue of Microorganisms (GCM) 10K type strain sequencing project: providing services to taxonomists for standard genome sequencing and annotation.</title>
        <authorList>
            <consortium name="The Broad Institute Genomics Platform"/>
            <consortium name="The Broad Institute Genome Sequencing Center for Infectious Disease"/>
            <person name="Wu L."/>
            <person name="Ma J."/>
        </authorList>
    </citation>
    <scope>NUCLEOTIDE SEQUENCE [LARGE SCALE GENOMIC DNA]</scope>
    <source>
        <strain evidence="5 6">JCM 6242</strain>
    </source>
</reference>
<dbReference type="Proteomes" id="UP001500831">
    <property type="component" value="Unassembled WGS sequence"/>
</dbReference>
<evidence type="ECO:0000256" key="2">
    <source>
        <dbReference type="ARBA" id="ARBA00023125"/>
    </source>
</evidence>
<dbReference type="PROSITE" id="PS00894">
    <property type="entry name" value="HTH_DEOR_1"/>
    <property type="match status" value="1"/>
</dbReference>
<evidence type="ECO:0000313" key="5">
    <source>
        <dbReference type="EMBL" id="GAA2853327.1"/>
    </source>
</evidence>
<gene>
    <name evidence="5" type="ORF">GCM10010517_11160</name>
</gene>
<dbReference type="InterPro" id="IPR001034">
    <property type="entry name" value="DeoR_HTH"/>
</dbReference>
<keyword evidence="3" id="KW-0804">Transcription</keyword>
<dbReference type="PANTHER" id="PTHR30363">
    <property type="entry name" value="HTH-TYPE TRANSCRIPTIONAL REGULATOR SRLR-RELATED"/>
    <property type="match status" value="1"/>
</dbReference>
<dbReference type="Gene3D" id="1.10.10.10">
    <property type="entry name" value="Winged helix-like DNA-binding domain superfamily/Winged helix DNA-binding domain"/>
    <property type="match status" value="1"/>
</dbReference>
<sequence length="254" mass="27439">MRKNKARQNQIADLILGQGSMTAQELAERFGVSVMTIHRDLDELERQGVLRKARGGATAQPSGVFESRVAFRHAAAIEQKRRIARAALRHVEPGMSVMLDDSTTVLHMVPGLAELSPLHVATNFLAALKELTALPDIRVIGIGGDYDPLHDSFQGMHAIEAIEAIHADALFMSTSAVSAGHAYHQEDRIVAFKRAMIESASARYLLVDNSKLEKTALHRLAPLSVFDLVITDSEASSQALDALEAAGATVEVAS</sequence>
<dbReference type="InterPro" id="IPR014036">
    <property type="entry name" value="DeoR-like_C"/>
</dbReference>
<dbReference type="SUPFAM" id="SSF46785">
    <property type="entry name" value="Winged helix' DNA-binding domain"/>
    <property type="match status" value="1"/>
</dbReference>
<evidence type="ECO:0000313" key="6">
    <source>
        <dbReference type="Proteomes" id="UP001500831"/>
    </source>
</evidence>
<keyword evidence="6" id="KW-1185">Reference proteome</keyword>
<evidence type="ECO:0000256" key="1">
    <source>
        <dbReference type="ARBA" id="ARBA00023015"/>
    </source>
</evidence>
<dbReference type="InterPro" id="IPR018356">
    <property type="entry name" value="Tscrpt_reg_HTH_DeoR_CS"/>
</dbReference>
<evidence type="ECO:0000259" key="4">
    <source>
        <dbReference type="PROSITE" id="PS51000"/>
    </source>
</evidence>
<keyword evidence="1" id="KW-0805">Transcription regulation</keyword>
<proteinExistence type="predicted"/>
<organism evidence="5 6">
    <name type="scientific">Streptosporangium fragile</name>
    <dbReference type="NCBI Taxonomy" id="46186"/>
    <lineage>
        <taxon>Bacteria</taxon>
        <taxon>Bacillati</taxon>
        <taxon>Actinomycetota</taxon>
        <taxon>Actinomycetes</taxon>
        <taxon>Streptosporangiales</taxon>
        <taxon>Streptosporangiaceae</taxon>
        <taxon>Streptosporangium</taxon>
    </lineage>
</organism>
<keyword evidence="2 5" id="KW-0238">DNA-binding</keyword>
<dbReference type="InterPro" id="IPR037171">
    <property type="entry name" value="NagB/RpiA_transferase-like"/>
</dbReference>
<dbReference type="EMBL" id="BAAAVI010000005">
    <property type="protein sequence ID" value="GAA2853327.1"/>
    <property type="molecule type" value="Genomic_DNA"/>
</dbReference>
<dbReference type="RefSeq" id="WP_344968483.1">
    <property type="nucleotide sequence ID" value="NZ_BAAAVI010000005.1"/>
</dbReference>
<dbReference type="PRINTS" id="PR00037">
    <property type="entry name" value="HTHLACR"/>
</dbReference>
<dbReference type="Pfam" id="PF00455">
    <property type="entry name" value="DeoRC"/>
    <property type="match status" value="1"/>
</dbReference>
<name>A0ABN3VRJ3_9ACTN</name>
<dbReference type="PANTHER" id="PTHR30363:SF44">
    <property type="entry name" value="AGA OPERON TRANSCRIPTIONAL REPRESSOR-RELATED"/>
    <property type="match status" value="1"/>
</dbReference>
<comment type="caution">
    <text evidence="5">The sequence shown here is derived from an EMBL/GenBank/DDBJ whole genome shotgun (WGS) entry which is preliminary data.</text>
</comment>
<feature type="domain" description="HTH deoR-type" evidence="4">
    <location>
        <begin position="4"/>
        <end position="59"/>
    </location>
</feature>
<dbReference type="SUPFAM" id="SSF100950">
    <property type="entry name" value="NagB/RpiA/CoA transferase-like"/>
    <property type="match status" value="1"/>
</dbReference>
<dbReference type="GO" id="GO:0003677">
    <property type="term" value="F:DNA binding"/>
    <property type="evidence" value="ECO:0007669"/>
    <property type="project" value="UniProtKB-KW"/>
</dbReference>
<accession>A0ABN3VRJ3</accession>
<dbReference type="Gene3D" id="3.40.50.1360">
    <property type="match status" value="1"/>
</dbReference>
<protein>
    <submittedName>
        <fullName evidence="5">DeoR/GlpR family DNA-binding transcription regulator</fullName>
    </submittedName>
</protein>
<dbReference type="SMART" id="SM00420">
    <property type="entry name" value="HTH_DEOR"/>
    <property type="match status" value="1"/>
</dbReference>
<dbReference type="SMART" id="SM01134">
    <property type="entry name" value="DeoRC"/>
    <property type="match status" value="1"/>
</dbReference>